<gene>
    <name evidence="3" type="ORF">CYMTET_42336</name>
</gene>
<feature type="region of interest" description="Disordered" evidence="1">
    <location>
        <begin position="154"/>
        <end position="200"/>
    </location>
</feature>
<evidence type="ECO:0000313" key="3">
    <source>
        <dbReference type="EMBL" id="KAK3248195.1"/>
    </source>
</evidence>
<accession>A0AAE0C622</accession>
<feature type="compositionally biased region" description="Low complexity" evidence="1">
    <location>
        <begin position="156"/>
        <end position="168"/>
    </location>
</feature>
<feature type="transmembrane region" description="Helical" evidence="2">
    <location>
        <begin position="88"/>
        <end position="113"/>
    </location>
</feature>
<keyword evidence="2" id="KW-0472">Membrane</keyword>
<feature type="region of interest" description="Disordered" evidence="1">
    <location>
        <begin position="214"/>
        <end position="300"/>
    </location>
</feature>
<sequence length="300" mass="32397">SVTIDQETIVYAHATLSTEQSARIYGSTLEDGAVSAIKEDSYYASLGEPKLLRVAVYSDRGVTLVYEWLAPEDSEGGGNDPLLVGSDLISFIIIGAGGLIVLAIPICAALCYFRRRRLPYNAKAVQDPETTGQETDNEADVKGAAMVHPESMGILSENSSDSPSPSRSGGWGKRIFGTFMGPPPDSPKVHPSPVVKKKDSGAVVTPVAIPAMRRSEDGKTPTPAWAEEEPPFMPSMQTPQMKKPSTEPSTNVIKETGMNEEEADEGDFIDQNGTQMEEEEDPDPFGLDRAFKPNHPSNRI</sequence>
<keyword evidence="4" id="KW-1185">Reference proteome</keyword>
<proteinExistence type="predicted"/>
<keyword evidence="2" id="KW-0812">Transmembrane</keyword>
<dbReference type="Proteomes" id="UP001190700">
    <property type="component" value="Unassembled WGS sequence"/>
</dbReference>
<dbReference type="AlphaFoldDB" id="A0AAE0C622"/>
<evidence type="ECO:0000313" key="4">
    <source>
        <dbReference type="Proteomes" id="UP001190700"/>
    </source>
</evidence>
<evidence type="ECO:0000256" key="1">
    <source>
        <dbReference type="SAM" id="MobiDB-lite"/>
    </source>
</evidence>
<name>A0AAE0C622_9CHLO</name>
<organism evidence="3 4">
    <name type="scientific">Cymbomonas tetramitiformis</name>
    <dbReference type="NCBI Taxonomy" id="36881"/>
    <lineage>
        <taxon>Eukaryota</taxon>
        <taxon>Viridiplantae</taxon>
        <taxon>Chlorophyta</taxon>
        <taxon>Pyramimonadophyceae</taxon>
        <taxon>Pyramimonadales</taxon>
        <taxon>Pyramimonadaceae</taxon>
        <taxon>Cymbomonas</taxon>
    </lineage>
</organism>
<feature type="non-terminal residue" evidence="3">
    <location>
        <position position="1"/>
    </location>
</feature>
<protein>
    <submittedName>
        <fullName evidence="3">Uncharacterized protein</fullName>
    </submittedName>
</protein>
<dbReference type="EMBL" id="LGRX02028334">
    <property type="protein sequence ID" value="KAK3248195.1"/>
    <property type="molecule type" value="Genomic_DNA"/>
</dbReference>
<feature type="compositionally biased region" description="Acidic residues" evidence="1">
    <location>
        <begin position="258"/>
        <end position="268"/>
    </location>
</feature>
<evidence type="ECO:0000256" key="2">
    <source>
        <dbReference type="SAM" id="Phobius"/>
    </source>
</evidence>
<reference evidence="3 4" key="1">
    <citation type="journal article" date="2015" name="Genome Biol. Evol.">
        <title>Comparative Genomics of a Bacterivorous Green Alga Reveals Evolutionary Causalities and Consequences of Phago-Mixotrophic Mode of Nutrition.</title>
        <authorList>
            <person name="Burns J.A."/>
            <person name="Paasch A."/>
            <person name="Narechania A."/>
            <person name="Kim E."/>
        </authorList>
    </citation>
    <scope>NUCLEOTIDE SEQUENCE [LARGE SCALE GENOMIC DNA]</scope>
    <source>
        <strain evidence="3 4">PLY_AMNH</strain>
    </source>
</reference>
<comment type="caution">
    <text evidence="3">The sequence shown here is derived from an EMBL/GenBank/DDBJ whole genome shotgun (WGS) entry which is preliminary data.</text>
</comment>
<keyword evidence="2" id="KW-1133">Transmembrane helix</keyword>